<dbReference type="RefSeq" id="WP_100666693.1">
    <property type="nucleotide sequence ID" value="NZ_CP024955.1"/>
</dbReference>
<dbReference type="KEGG" id="kyr:CVV65_01790"/>
<sequence length="454" mass="51549">MNTSGDSIVKKILWMALDLAILYGSFMLAYVLRFHHGIPPENLDPFFFLAPWVGAAALLIFYFFDLYATTARKHLVQMLQSVIVSEALLALVIMALSFWGRGFAFPRTVIFLGMFLETILAMSARVVAWSTHWMTSGKRRVLIVSTGSLDAARYREKLARHAPGWFAVAGTATADQLEKEPDILDDVDVLLLSPRLSREHKEFVLRVGVRCGKEVLLVPDAYELFLAGTQWQQIDDLLVLSVTPPTLSPFQRSVKRLMDVVASAVLIMLTSPLMILLFVLVPLTSPGPALYRQERLGERRKPFVLYKFRSMVRDAEKLTGPVLASEDDPRITPLGRLMRSTRLDELPQLFNVLKGDMSLVGPRPERRHFVEQFEQDLPHYGYRMAVKPGITGLAQVMANYSTTAEDKLRYDLLYIRNYSILLDIKILFQTLAILFRRDRSAGVRREEVSKEAVR</sequence>
<proteinExistence type="inferred from homology"/>
<dbReference type="Pfam" id="PF02397">
    <property type="entry name" value="Bac_transf"/>
    <property type="match status" value="1"/>
</dbReference>
<feature type="transmembrane region" description="Helical" evidence="7">
    <location>
        <begin position="79"/>
        <end position="99"/>
    </location>
</feature>
<keyword evidence="10" id="KW-1185">Reference proteome</keyword>
<accession>A0A2K8N302</accession>
<dbReference type="EMBL" id="CP024955">
    <property type="protein sequence ID" value="ATY83856.1"/>
    <property type="molecule type" value="Genomic_DNA"/>
</dbReference>
<dbReference type="InterPro" id="IPR017475">
    <property type="entry name" value="EPS_sugar_tfrase"/>
</dbReference>
<dbReference type="Proteomes" id="UP000231932">
    <property type="component" value="Chromosome"/>
</dbReference>
<evidence type="ECO:0000313" key="9">
    <source>
        <dbReference type="EMBL" id="ATY83856.1"/>
    </source>
</evidence>
<organism evidence="9 10">
    <name type="scientific">Kyrpidia spormannii</name>
    <dbReference type="NCBI Taxonomy" id="2055160"/>
    <lineage>
        <taxon>Bacteria</taxon>
        <taxon>Bacillati</taxon>
        <taxon>Bacillota</taxon>
        <taxon>Bacilli</taxon>
        <taxon>Bacillales</taxon>
        <taxon>Alicyclobacillaceae</taxon>
        <taxon>Kyrpidia</taxon>
    </lineage>
</organism>
<evidence type="ECO:0000256" key="1">
    <source>
        <dbReference type="ARBA" id="ARBA00004141"/>
    </source>
</evidence>
<feature type="transmembrane region" description="Helical" evidence="7">
    <location>
        <begin position="12"/>
        <end position="34"/>
    </location>
</feature>
<keyword evidence="4 7" id="KW-0812">Transmembrane</keyword>
<feature type="transmembrane region" description="Helical" evidence="7">
    <location>
        <begin position="105"/>
        <end position="128"/>
    </location>
</feature>
<keyword evidence="6 7" id="KW-0472">Membrane</keyword>
<protein>
    <submittedName>
        <fullName evidence="9">Sugar transferase</fullName>
    </submittedName>
</protein>
<name>A0A2K8N302_9BACL</name>
<evidence type="ECO:0000256" key="7">
    <source>
        <dbReference type="SAM" id="Phobius"/>
    </source>
</evidence>
<dbReference type="OrthoDB" id="9808602at2"/>
<dbReference type="NCBIfam" id="TIGR03025">
    <property type="entry name" value="EPS_sugtrans"/>
    <property type="match status" value="1"/>
</dbReference>
<reference evidence="10" key="1">
    <citation type="submission" date="2017-11" db="EMBL/GenBank/DDBJ databases">
        <title>Complete Genome Sequence of Kyrpidia sp. Strain EA-1, a thermophilic, hydrogen-oxidizing Bacterium, isolated from the Azores.</title>
        <authorList>
            <person name="Reiner J.E."/>
            <person name="Lapp C.J."/>
            <person name="Bunk B."/>
            <person name="Gescher J."/>
        </authorList>
    </citation>
    <scope>NUCLEOTIDE SEQUENCE [LARGE SCALE GENOMIC DNA]</scope>
    <source>
        <strain evidence="10">EA-1</strain>
    </source>
</reference>
<feature type="transmembrane region" description="Helical" evidence="7">
    <location>
        <begin position="46"/>
        <end position="67"/>
    </location>
</feature>
<comment type="subcellular location">
    <subcellularLocation>
        <location evidence="1">Membrane</location>
        <topology evidence="1">Multi-pass membrane protein</topology>
    </subcellularLocation>
</comment>
<evidence type="ECO:0000259" key="8">
    <source>
        <dbReference type="Pfam" id="PF02397"/>
    </source>
</evidence>
<evidence type="ECO:0000256" key="4">
    <source>
        <dbReference type="ARBA" id="ARBA00022692"/>
    </source>
</evidence>
<evidence type="ECO:0000256" key="6">
    <source>
        <dbReference type="ARBA" id="ARBA00023136"/>
    </source>
</evidence>
<dbReference type="GO" id="GO:0016780">
    <property type="term" value="F:phosphotransferase activity, for other substituted phosphate groups"/>
    <property type="evidence" value="ECO:0007669"/>
    <property type="project" value="TreeGrafter"/>
</dbReference>
<feature type="domain" description="Bacterial sugar transferase" evidence="8">
    <location>
        <begin position="255"/>
        <end position="435"/>
    </location>
</feature>
<evidence type="ECO:0000256" key="2">
    <source>
        <dbReference type="ARBA" id="ARBA00006464"/>
    </source>
</evidence>
<keyword evidence="5 7" id="KW-1133">Transmembrane helix</keyword>
<dbReference type="InterPro" id="IPR003362">
    <property type="entry name" value="Bact_transf"/>
</dbReference>
<evidence type="ECO:0000313" key="10">
    <source>
        <dbReference type="Proteomes" id="UP000231932"/>
    </source>
</evidence>
<feature type="transmembrane region" description="Helical" evidence="7">
    <location>
        <begin position="260"/>
        <end position="281"/>
    </location>
</feature>
<evidence type="ECO:0000256" key="3">
    <source>
        <dbReference type="ARBA" id="ARBA00022679"/>
    </source>
</evidence>
<keyword evidence="3 9" id="KW-0808">Transferase</keyword>
<evidence type="ECO:0000256" key="5">
    <source>
        <dbReference type="ARBA" id="ARBA00022989"/>
    </source>
</evidence>
<comment type="similarity">
    <text evidence="2">Belongs to the bacterial sugar transferase family.</text>
</comment>
<dbReference type="GO" id="GO:0016020">
    <property type="term" value="C:membrane"/>
    <property type="evidence" value="ECO:0007669"/>
    <property type="project" value="UniProtKB-SubCell"/>
</dbReference>
<dbReference type="AlphaFoldDB" id="A0A2K8N302"/>
<gene>
    <name evidence="9" type="ORF">CVV65_01790</name>
</gene>
<dbReference type="PANTHER" id="PTHR30576">
    <property type="entry name" value="COLANIC BIOSYNTHESIS UDP-GLUCOSE LIPID CARRIER TRANSFERASE"/>
    <property type="match status" value="1"/>
</dbReference>
<dbReference type="PANTHER" id="PTHR30576:SF0">
    <property type="entry name" value="UNDECAPRENYL-PHOSPHATE N-ACETYLGALACTOSAMINYL 1-PHOSPHATE TRANSFERASE-RELATED"/>
    <property type="match status" value="1"/>
</dbReference>